<organism evidence="1">
    <name type="scientific">viral metagenome</name>
    <dbReference type="NCBI Taxonomy" id="1070528"/>
    <lineage>
        <taxon>unclassified sequences</taxon>
        <taxon>metagenomes</taxon>
        <taxon>organismal metagenomes</taxon>
    </lineage>
</organism>
<dbReference type="AlphaFoldDB" id="A0A6C0EL50"/>
<protein>
    <submittedName>
        <fullName evidence="1">Uncharacterized protein</fullName>
    </submittedName>
</protein>
<name>A0A6C0EL50_9ZZZZ</name>
<reference evidence="1" key="1">
    <citation type="journal article" date="2020" name="Nature">
        <title>Giant virus diversity and host interactions through global metagenomics.</title>
        <authorList>
            <person name="Schulz F."/>
            <person name="Roux S."/>
            <person name="Paez-Espino D."/>
            <person name="Jungbluth S."/>
            <person name="Walsh D.A."/>
            <person name="Denef V.J."/>
            <person name="McMahon K.D."/>
            <person name="Konstantinidis K.T."/>
            <person name="Eloe-Fadrosh E.A."/>
            <person name="Kyrpides N.C."/>
            <person name="Woyke T."/>
        </authorList>
    </citation>
    <scope>NUCLEOTIDE SEQUENCE</scope>
    <source>
        <strain evidence="1">GVMAG-M-3300009068-24</strain>
    </source>
</reference>
<proteinExistence type="predicted"/>
<dbReference type="EMBL" id="MN738882">
    <property type="protein sequence ID" value="QHT29787.1"/>
    <property type="molecule type" value="Genomic_DNA"/>
</dbReference>
<sequence>MSEPATNAPFSFQQPVGTDRYRYRKTPLNDNCWMKLYMSGNPFAAVLSFVDAEDKCIHVPDGFVLTDITRPQPMKPMTSFNQESQLFALAIKHEYAFTYQGKTGKLILQWSLPGDFIWE</sequence>
<evidence type="ECO:0000313" key="1">
    <source>
        <dbReference type="EMBL" id="QHT29787.1"/>
    </source>
</evidence>
<accession>A0A6C0EL50</accession>